<dbReference type="SMART" id="SM00254">
    <property type="entry name" value="ShKT"/>
    <property type="match status" value="2"/>
</dbReference>
<gene>
    <name evidence="4" type="ORF">CAEBREN_12702</name>
</gene>
<evidence type="ECO:0000256" key="1">
    <source>
        <dbReference type="PROSITE-ProRule" id="PRU01005"/>
    </source>
</evidence>
<dbReference type="OMA" id="SANCATW"/>
<feature type="chain" id="PRO_5003405062" description="ShKT domain-containing protein" evidence="2">
    <location>
        <begin position="22"/>
        <end position="130"/>
    </location>
</feature>
<dbReference type="PROSITE" id="PS51670">
    <property type="entry name" value="SHKT"/>
    <property type="match status" value="2"/>
</dbReference>
<evidence type="ECO:0000259" key="3">
    <source>
        <dbReference type="PROSITE" id="PS51670"/>
    </source>
</evidence>
<dbReference type="InterPro" id="IPR003582">
    <property type="entry name" value="ShKT_dom"/>
</dbReference>
<feature type="domain" description="ShKT" evidence="3">
    <location>
        <begin position="80"/>
        <end position="117"/>
    </location>
</feature>
<reference evidence="5" key="1">
    <citation type="submission" date="2011-07" db="EMBL/GenBank/DDBJ databases">
        <authorList>
            <consortium name="Caenorhabditis brenneri Sequencing and Analysis Consortium"/>
            <person name="Wilson R.K."/>
        </authorList>
    </citation>
    <scope>NUCLEOTIDE SEQUENCE [LARGE SCALE GENOMIC DNA]</scope>
    <source>
        <strain evidence="5">PB2801</strain>
    </source>
</reference>
<organism evidence="5">
    <name type="scientific">Caenorhabditis brenneri</name>
    <name type="common">Nematode worm</name>
    <dbReference type="NCBI Taxonomy" id="135651"/>
    <lineage>
        <taxon>Eukaryota</taxon>
        <taxon>Metazoa</taxon>
        <taxon>Ecdysozoa</taxon>
        <taxon>Nematoda</taxon>
        <taxon>Chromadorea</taxon>
        <taxon>Rhabditida</taxon>
        <taxon>Rhabditina</taxon>
        <taxon>Rhabditomorpha</taxon>
        <taxon>Rhabditoidea</taxon>
        <taxon>Rhabditidae</taxon>
        <taxon>Peloderinae</taxon>
        <taxon>Caenorhabditis</taxon>
    </lineage>
</organism>
<feature type="domain" description="ShKT" evidence="3">
    <location>
        <begin position="23"/>
        <end position="60"/>
    </location>
</feature>
<name>G0N1V2_CAEBE</name>
<evidence type="ECO:0000256" key="2">
    <source>
        <dbReference type="SAM" id="SignalP"/>
    </source>
</evidence>
<keyword evidence="2" id="KW-0732">Signal</keyword>
<feature type="signal peptide" evidence="2">
    <location>
        <begin position="1"/>
        <end position="21"/>
    </location>
</feature>
<dbReference type="Gene3D" id="1.10.10.1940">
    <property type="match status" value="2"/>
</dbReference>
<dbReference type="FunCoup" id="G0N1V2">
    <property type="interactions" value="1"/>
</dbReference>
<accession>G0N1V2</accession>
<dbReference type="OrthoDB" id="5832750at2759"/>
<sequence>MQSILYSFSVLLAAVIVTVDSQCTDLNANCPNWVANGFCTSTFYTDAKKTEYCPASCGLCSGVSSTGASASSVASSSATCIDTSANCATWASNGFCTSTFYTDAQKAQYCAQTCSLCGSQTTAGTATTSA</sequence>
<comment type="caution">
    <text evidence="1">Lacks conserved residue(s) required for the propagation of feature annotation.</text>
</comment>
<dbReference type="STRING" id="135651.G0N1V2"/>
<dbReference type="HOGENOM" id="CLU_129473_2_0_1"/>
<protein>
    <recommendedName>
        <fullName evidence="3">ShKT domain-containing protein</fullName>
    </recommendedName>
</protein>
<proteinExistence type="predicted"/>
<dbReference type="Proteomes" id="UP000008068">
    <property type="component" value="Unassembled WGS sequence"/>
</dbReference>
<dbReference type="InParanoid" id="G0N1V2"/>
<dbReference type="AlphaFoldDB" id="G0N1V2"/>
<keyword evidence="5" id="KW-1185">Reference proteome</keyword>
<dbReference type="Pfam" id="PF01549">
    <property type="entry name" value="ShK"/>
    <property type="match status" value="2"/>
</dbReference>
<dbReference type="PANTHER" id="PTHR46707:SF1">
    <property type="entry name" value="COEXPRESSED WITH POLYCYSTINS-RELATED"/>
    <property type="match status" value="1"/>
</dbReference>
<dbReference type="EMBL" id="GL379828">
    <property type="protein sequence ID" value="EGT50360.1"/>
    <property type="molecule type" value="Genomic_DNA"/>
</dbReference>
<evidence type="ECO:0000313" key="4">
    <source>
        <dbReference type="EMBL" id="EGT50360.1"/>
    </source>
</evidence>
<dbReference type="eggNOG" id="ENOG502T1KW">
    <property type="taxonomic scope" value="Eukaryota"/>
</dbReference>
<evidence type="ECO:0000313" key="5">
    <source>
        <dbReference type="Proteomes" id="UP000008068"/>
    </source>
</evidence>
<dbReference type="PANTHER" id="PTHR46707">
    <property type="entry name" value="PROTEIN CBG07468"/>
    <property type="match status" value="1"/>
</dbReference>